<evidence type="ECO:0000259" key="1">
    <source>
        <dbReference type="PROSITE" id="PS50125"/>
    </source>
</evidence>
<dbReference type="EMBL" id="JACTAG010000003">
    <property type="protein sequence ID" value="MBD3665961.1"/>
    <property type="molecule type" value="Genomic_DNA"/>
</dbReference>
<protein>
    <submittedName>
        <fullName evidence="2">Adenylate/guanylate cyclase domain-containing protein</fullName>
    </submittedName>
</protein>
<dbReference type="InterPro" id="IPR001054">
    <property type="entry name" value="A/G_cyclase"/>
</dbReference>
<dbReference type="Proteomes" id="UP000635142">
    <property type="component" value="Unassembled WGS sequence"/>
</dbReference>
<dbReference type="InterPro" id="IPR050697">
    <property type="entry name" value="Adenylyl/Guanylyl_Cyclase_3/4"/>
</dbReference>
<dbReference type="SUPFAM" id="SSF55073">
    <property type="entry name" value="Nucleotide cyclase"/>
    <property type="match status" value="1"/>
</dbReference>
<feature type="domain" description="Guanylate cyclase" evidence="1">
    <location>
        <begin position="14"/>
        <end position="129"/>
    </location>
</feature>
<keyword evidence="3" id="KW-1185">Reference proteome</keyword>
<dbReference type="CDD" id="cd07302">
    <property type="entry name" value="CHD"/>
    <property type="match status" value="1"/>
</dbReference>
<proteinExistence type="predicted"/>
<dbReference type="AlphaFoldDB" id="A0A927D7R2"/>
<organism evidence="2 3">
    <name type="scientific">Sulfitobacter aestuariivivens</name>
    <dbReference type="NCBI Taxonomy" id="2766981"/>
    <lineage>
        <taxon>Bacteria</taxon>
        <taxon>Pseudomonadati</taxon>
        <taxon>Pseudomonadota</taxon>
        <taxon>Alphaproteobacteria</taxon>
        <taxon>Rhodobacterales</taxon>
        <taxon>Roseobacteraceae</taxon>
        <taxon>Sulfitobacter</taxon>
    </lineage>
</organism>
<evidence type="ECO:0000313" key="3">
    <source>
        <dbReference type="Proteomes" id="UP000635142"/>
    </source>
</evidence>
<dbReference type="GO" id="GO:0035556">
    <property type="term" value="P:intracellular signal transduction"/>
    <property type="evidence" value="ECO:0007669"/>
    <property type="project" value="InterPro"/>
</dbReference>
<reference evidence="2" key="1">
    <citation type="submission" date="2020-08" db="EMBL/GenBank/DDBJ databases">
        <title>Sulfitobacter aestuariivivens sp. nov., isolated from a tidal flat.</title>
        <authorList>
            <person name="Park S."/>
            <person name="Yoon J.-H."/>
        </authorList>
    </citation>
    <scope>NUCLEOTIDE SEQUENCE</scope>
    <source>
        <strain evidence="2">TSTF-M16</strain>
    </source>
</reference>
<accession>A0A927D7R2</accession>
<evidence type="ECO:0000313" key="2">
    <source>
        <dbReference type="EMBL" id="MBD3665961.1"/>
    </source>
</evidence>
<dbReference type="GO" id="GO:0006171">
    <property type="term" value="P:cAMP biosynthetic process"/>
    <property type="evidence" value="ECO:0007669"/>
    <property type="project" value="TreeGrafter"/>
</dbReference>
<dbReference type="GO" id="GO:0004016">
    <property type="term" value="F:adenylate cyclase activity"/>
    <property type="evidence" value="ECO:0007669"/>
    <property type="project" value="UniProtKB-ARBA"/>
</dbReference>
<gene>
    <name evidence="2" type="ORF">H9Q16_18645</name>
</gene>
<dbReference type="PANTHER" id="PTHR43081:SF19">
    <property type="entry name" value="PH-SENSITIVE ADENYLATE CYCLASE RV1264"/>
    <property type="match status" value="1"/>
</dbReference>
<dbReference type="PROSITE" id="PS50125">
    <property type="entry name" value="GUANYLATE_CYCLASE_2"/>
    <property type="match status" value="1"/>
</dbReference>
<dbReference type="PANTHER" id="PTHR43081">
    <property type="entry name" value="ADENYLATE CYCLASE, TERMINAL-DIFFERENTIATION SPECIFIC-RELATED"/>
    <property type="match status" value="1"/>
</dbReference>
<sequence length="185" mass="19051">MSDPDIELERQLIAILAADVVGYSSLVSKNEDGAICAIGLLWQNIVEPAARGVGGRVVKTMGDGVLIAFSSAVNAVKCALAVQEALAAGDTAFSDGIQFFLRIGVHLGDVVIDGDDILGTGVNMAARLEGLANPGGICVSGAAWDQLGSDLAQDGSAGTLRPLVTSDDRVWQDYRANLIASGLPK</sequence>
<dbReference type="InterPro" id="IPR029787">
    <property type="entry name" value="Nucleotide_cyclase"/>
</dbReference>
<dbReference type="RefSeq" id="WP_191076989.1">
    <property type="nucleotide sequence ID" value="NZ_JACTAG010000003.1"/>
</dbReference>
<dbReference type="Gene3D" id="3.30.70.1230">
    <property type="entry name" value="Nucleotide cyclase"/>
    <property type="match status" value="1"/>
</dbReference>
<comment type="caution">
    <text evidence="2">The sequence shown here is derived from an EMBL/GenBank/DDBJ whole genome shotgun (WGS) entry which is preliminary data.</text>
</comment>
<name>A0A927D7R2_9RHOB</name>
<dbReference type="Pfam" id="PF00211">
    <property type="entry name" value="Guanylate_cyc"/>
    <property type="match status" value="1"/>
</dbReference>